<organism evidence="1 2">
    <name type="scientific">Ficus carica</name>
    <name type="common">Common fig</name>
    <dbReference type="NCBI Taxonomy" id="3494"/>
    <lineage>
        <taxon>Eukaryota</taxon>
        <taxon>Viridiplantae</taxon>
        <taxon>Streptophyta</taxon>
        <taxon>Embryophyta</taxon>
        <taxon>Tracheophyta</taxon>
        <taxon>Spermatophyta</taxon>
        <taxon>Magnoliopsida</taxon>
        <taxon>eudicotyledons</taxon>
        <taxon>Gunneridae</taxon>
        <taxon>Pentapetalae</taxon>
        <taxon>rosids</taxon>
        <taxon>fabids</taxon>
        <taxon>Rosales</taxon>
        <taxon>Moraceae</taxon>
        <taxon>Ficeae</taxon>
        <taxon>Ficus</taxon>
    </lineage>
</organism>
<proteinExistence type="predicted"/>
<evidence type="ECO:0000313" key="1">
    <source>
        <dbReference type="EMBL" id="GMN28663.1"/>
    </source>
</evidence>
<comment type="caution">
    <text evidence="1">The sequence shown here is derived from an EMBL/GenBank/DDBJ whole genome shotgun (WGS) entry which is preliminary data.</text>
</comment>
<protein>
    <submittedName>
        <fullName evidence="1">Uncharacterized protein</fullName>
    </submittedName>
</protein>
<reference evidence="1" key="1">
    <citation type="submission" date="2023-07" db="EMBL/GenBank/DDBJ databases">
        <title>draft genome sequence of fig (Ficus carica).</title>
        <authorList>
            <person name="Takahashi T."/>
            <person name="Nishimura K."/>
        </authorList>
    </citation>
    <scope>NUCLEOTIDE SEQUENCE</scope>
</reference>
<dbReference type="AlphaFoldDB" id="A0AA87ZLG0"/>
<dbReference type="Gramene" id="FCD_00010491-RA">
    <property type="protein sequence ID" value="FCD_00010491-RA:cds"/>
    <property type="gene ID" value="FCD_00010491"/>
</dbReference>
<gene>
    <name evidence="1" type="ORF">TIFTF001_002134</name>
</gene>
<name>A0AA87ZLG0_FICCA</name>
<dbReference type="EMBL" id="BTGU01000002">
    <property type="protein sequence ID" value="GMN28663.1"/>
    <property type="molecule type" value="Genomic_DNA"/>
</dbReference>
<keyword evidence="2" id="KW-1185">Reference proteome</keyword>
<sequence>MTRRKITSRDGTRICNYNTDGQIRRIRRSCIMDIPTEVLVMQADNGFLYLMEQPEDEFSEELHYWSLLELNGTRLKIPLSSIHVNVLNNVSQGDDDHPQGKNILVNRFMKPEDQKYRILNSLNGLLCLAAGRSNEPVAVCNPINSSS</sequence>
<accession>A0AA87ZLG0</accession>
<dbReference type="Proteomes" id="UP001187192">
    <property type="component" value="Unassembled WGS sequence"/>
</dbReference>
<evidence type="ECO:0000313" key="2">
    <source>
        <dbReference type="Proteomes" id="UP001187192"/>
    </source>
</evidence>